<protein>
    <recommendedName>
        <fullName evidence="2">Cell wall hydrolase SleB domain-containing protein</fullName>
    </recommendedName>
</protein>
<feature type="domain" description="Cell wall hydrolase SleB" evidence="2">
    <location>
        <begin position="59"/>
        <end position="159"/>
    </location>
</feature>
<proteinExistence type="predicted"/>
<name>A0A6P1SYZ9_9RHOB</name>
<dbReference type="AlphaFoldDB" id="A0A6P1SYZ9"/>
<reference evidence="3 4" key="1">
    <citation type="submission" date="2019-12" db="EMBL/GenBank/DDBJ databases">
        <title>Complete genome sequence of Algicella marina strain 9Alg 56(T) isolated from the red alga Tichocarpus crinitus.</title>
        <authorList>
            <person name="Kim S.-G."/>
            <person name="Nedashkovskaya O.I."/>
        </authorList>
    </citation>
    <scope>NUCLEOTIDE SEQUENCE [LARGE SCALE GENOMIC DNA]</scope>
    <source>
        <strain evidence="3 4">9Alg 56</strain>
    </source>
</reference>
<dbReference type="Pfam" id="PF07486">
    <property type="entry name" value="Hydrolase_2"/>
    <property type="match status" value="1"/>
</dbReference>
<keyword evidence="4" id="KW-1185">Reference proteome</keyword>
<evidence type="ECO:0000313" key="3">
    <source>
        <dbReference type="EMBL" id="QHQ35698.1"/>
    </source>
</evidence>
<keyword evidence="1" id="KW-0732">Signal</keyword>
<evidence type="ECO:0000259" key="2">
    <source>
        <dbReference type="Pfam" id="PF07486"/>
    </source>
</evidence>
<dbReference type="PROSITE" id="PS51257">
    <property type="entry name" value="PROKAR_LIPOPROTEIN"/>
    <property type="match status" value="1"/>
</dbReference>
<dbReference type="RefSeq" id="WP_161862258.1">
    <property type="nucleotide sequence ID" value="NZ_CP046620.1"/>
</dbReference>
<dbReference type="EMBL" id="CP046620">
    <property type="protein sequence ID" value="QHQ35698.1"/>
    <property type="molecule type" value="Genomic_DNA"/>
</dbReference>
<organism evidence="3 4">
    <name type="scientific">Algicella marina</name>
    <dbReference type="NCBI Taxonomy" id="2683284"/>
    <lineage>
        <taxon>Bacteria</taxon>
        <taxon>Pseudomonadati</taxon>
        <taxon>Pseudomonadota</taxon>
        <taxon>Alphaproteobacteria</taxon>
        <taxon>Rhodobacterales</taxon>
        <taxon>Paracoccaceae</taxon>
        <taxon>Algicella</taxon>
    </lineage>
</organism>
<evidence type="ECO:0000313" key="4">
    <source>
        <dbReference type="Proteomes" id="UP000464495"/>
    </source>
</evidence>
<sequence>MISAKIAASACILALLAACTAETEVPEISRGATSSEIYEDSAFECLREAIYFEASATNETGQHAVADVIKNRKRDPRFPNTICGVVHDRCQFSYRCDGRPEVFADKIKYSNATEVAREALEHPEVDVTKGAVYFHAARMAPGWFGTLLRTGNFGGNIFYKG</sequence>
<evidence type="ECO:0000256" key="1">
    <source>
        <dbReference type="SAM" id="SignalP"/>
    </source>
</evidence>
<feature type="chain" id="PRO_5026671839" description="Cell wall hydrolase SleB domain-containing protein" evidence="1">
    <location>
        <begin position="24"/>
        <end position="161"/>
    </location>
</feature>
<dbReference type="Proteomes" id="UP000464495">
    <property type="component" value="Chromosome"/>
</dbReference>
<dbReference type="GO" id="GO:0016787">
    <property type="term" value="F:hydrolase activity"/>
    <property type="evidence" value="ECO:0007669"/>
    <property type="project" value="InterPro"/>
</dbReference>
<dbReference type="Gene3D" id="1.10.10.2520">
    <property type="entry name" value="Cell wall hydrolase SleB, domain 1"/>
    <property type="match status" value="1"/>
</dbReference>
<dbReference type="InterPro" id="IPR011105">
    <property type="entry name" value="Cell_wall_hydrolase_SleB"/>
</dbReference>
<accession>A0A6P1SYZ9</accession>
<feature type="signal peptide" evidence="1">
    <location>
        <begin position="1"/>
        <end position="23"/>
    </location>
</feature>
<gene>
    <name evidence="3" type="ORF">GO499_11180</name>
</gene>
<dbReference type="KEGG" id="amaq:GO499_11180"/>
<dbReference type="InterPro" id="IPR042047">
    <property type="entry name" value="SleB_dom1"/>
</dbReference>